<dbReference type="EMBL" id="GBXM01087884">
    <property type="protein sequence ID" value="JAH20693.1"/>
    <property type="molecule type" value="Transcribed_RNA"/>
</dbReference>
<evidence type="ECO:0000313" key="1">
    <source>
        <dbReference type="EMBL" id="JAH20693.1"/>
    </source>
</evidence>
<dbReference type="AlphaFoldDB" id="A0A0E9QX48"/>
<sequence length="52" mass="6056">MWKRHHADAPSLDTSHFLLQSGKDFNQQMLFMRTLAKSLRGNIINPYNCHGQ</sequence>
<organism evidence="1">
    <name type="scientific">Anguilla anguilla</name>
    <name type="common">European freshwater eel</name>
    <name type="synonym">Muraena anguilla</name>
    <dbReference type="NCBI Taxonomy" id="7936"/>
    <lineage>
        <taxon>Eukaryota</taxon>
        <taxon>Metazoa</taxon>
        <taxon>Chordata</taxon>
        <taxon>Craniata</taxon>
        <taxon>Vertebrata</taxon>
        <taxon>Euteleostomi</taxon>
        <taxon>Actinopterygii</taxon>
        <taxon>Neopterygii</taxon>
        <taxon>Teleostei</taxon>
        <taxon>Anguilliformes</taxon>
        <taxon>Anguillidae</taxon>
        <taxon>Anguilla</taxon>
    </lineage>
</organism>
<proteinExistence type="predicted"/>
<accession>A0A0E9QX48</accession>
<dbReference type="EMBL" id="GBXM01103097">
    <property type="protein sequence ID" value="JAH05480.1"/>
    <property type="molecule type" value="Transcribed_RNA"/>
</dbReference>
<protein>
    <submittedName>
        <fullName evidence="1">Uncharacterized protein</fullName>
    </submittedName>
</protein>
<name>A0A0E9QX48_ANGAN</name>
<dbReference type="EMBL" id="GBXM01100824">
    <property type="protein sequence ID" value="JAH07753.1"/>
    <property type="molecule type" value="Transcribed_RNA"/>
</dbReference>
<reference evidence="1" key="1">
    <citation type="submission" date="2014-11" db="EMBL/GenBank/DDBJ databases">
        <authorList>
            <person name="Amaro Gonzalez C."/>
        </authorList>
    </citation>
    <scope>NUCLEOTIDE SEQUENCE</scope>
</reference>
<reference evidence="1" key="2">
    <citation type="journal article" date="2015" name="Fish Shellfish Immunol.">
        <title>Early steps in the European eel (Anguilla anguilla)-Vibrio vulnificus interaction in the gills: Role of the RtxA13 toxin.</title>
        <authorList>
            <person name="Callol A."/>
            <person name="Pajuelo D."/>
            <person name="Ebbesson L."/>
            <person name="Teles M."/>
            <person name="MacKenzie S."/>
            <person name="Amaro C."/>
        </authorList>
    </citation>
    <scope>NUCLEOTIDE SEQUENCE</scope>
</reference>